<dbReference type="PANTHER" id="PTHR12652:SF25">
    <property type="entry name" value="MICROBODY (PEROXISOME) PROLIFERATION PROTEIN PEROXIN 11C (EUROFUNG)"/>
    <property type="match status" value="1"/>
</dbReference>
<dbReference type="RefSeq" id="XP_033573144.1">
    <property type="nucleotide sequence ID" value="XM_033729023.1"/>
</dbReference>
<evidence type="ECO:0000313" key="6">
    <source>
        <dbReference type="EMBL" id="KAF2806180.1"/>
    </source>
</evidence>
<evidence type="ECO:0000313" key="7">
    <source>
        <dbReference type="Proteomes" id="UP000504636"/>
    </source>
</evidence>
<dbReference type="GeneID" id="54469916"/>
<comment type="subcellular location">
    <subcellularLocation>
        <location evidence="4">Peroxisome membrane</location>
    </subcellularLocation>
</comment>
<evidence type="ECO:0000256" key="1">
    <source>
        <dbReference type="ARBA" id="ARBA00022593"/>
    </source>
</evidence>
<proteinExistence type="predicted"/>
<reference evidence="8" key="2">
    <citation type="submission" date="2020-04" db="EMBL/GenBank/DDBJ databases">
        <authorList>
            <consortium name="NCBI Genome Project"/>
        </authorList>
    </citation>
    <scope>NUCLEOTIDE SEQUENCE</scope>
    <source>
        <strain evidence="8">CBS 304.34</strain>
    </source>
</reference>
<dbReference type="OrthoDB" id="10005898at2759"/>
<keyword evidence="3" id="KW-0576">Peroxisome</keyword>
<reference evidence="6 8" key="1">
    <citation type="journal article" date="2020" name="Stud. Mycol.">
        <title>101 Dothideomycetes genomes: a test case for predicting lifestyles and emergence of pathogens.</title>
        <authorList>
            <person name="Haridas S."/>
            <person name="Albert R."/>
            <person name="Binder M."/>
            <person name="Bloem J."/>
            <person name="Labutti K."/>
            <person name="Salamov A."/>
            <person name="Andreopoulos B."/>
            <person name="Baker S."/>
            <person name="Barry K."/>
            <person name="Bills G."/>
            <person name="Bluhm B."/>
            <person name="Cannon C."/>
            <person name="Castanera R."/>
            <person name="Culley D."/>
            <person name="Daum C."/>
            <person name="Ezra D."/>
            <person name="Gonzalez J."/>
            <person name="Henrissat B."/>
            <person name="Kuo A."/>
            <person name="Liang C."/>
            <person name="Lipzen A."/>
            <person name="Lutzoni F."/>
            <person name="Magnuson J."/>
            <person name="Mondo S."/>
            <person name="Nolan M."/>
            <person name="Ohm R."/>
            <person name="Pangilinan J."/>
            <person name="Park H.-J."/>
            <person name="Ramirez L."/>
            <person name="Alfaro M."/>
            <person name="Sun H."/>
            <person name="Tritt A."/>
            <person name="Yoshinaga Y."/>
            <person name="Zwiers L.-H."/>
            <person name="Turgeon B."/>
            <person name="Goodwin S."/>
            <person name="Spatafora J."/>
            <person name="Crous P."/>
            <person name="Grigoriev I."/>
        </authorList>
    </citation>
    <scope>NUCLEOTIDE SEQUENCE</scope>
    <source>
        <strain evidence="6 8">CBS 304.34</strain>
    </source>
</reference>
<dbReference type="Proteomes" id="UP000504636">
    <property type="component" value="Unplaced"/>
</dbReference>
<evidence type="ECO:0008006" key="9">
    <source>
        <dbReference type="Google" id="ProtNLM"/>
    </source>
</evidence>
<evidence type="ECO:0000256" key="2">
    <source>
        <dbReference type="ARBA" id="ARBA00023136"/>
    </source>
</evidence>
<feature type="non-terminal residue" evidence="6">
    <location>
        <position position="311"/>
    </location>
</feature>
<sequence>MSDETKVGPGAPSPQDVNSAAASKEVSVPSHFTALPKQADRLLLRLNKLLAAPGGLSSTLGTVSYTLYLLAYLETKAPTASALSTQLRALIKAPSTTSKTSTILVPAPGAPTPIASLGALISKARTTLRLFSLIPLYARLRTLLKGPKPDDDVFAHRIAVTQCLAYVAYQALENIAVLTDAGIFPAAVVARFNKGSPATARVYRAAYRSWLVGVSCDFVRLGRQAVVERRRRAVRARMAEEGRPVVEGQEEEDREADALWWKELVVAVAWFPMAVQFGTDTGFPGWNLGLMGLCGLVATSGRTASLWRTTK</sequence>
<dbReference type="InterPro" id="IPR008733">
    <property type="entry name" value="PEX11"/>
</dbReference>
<protein>
    <recommendedName>
        <fullName evidence="9">Peroxin 11C</fullName>
    </recommendedName>
</protein>
<dbReference type="GO" id="GO:0016559">
    <property type="term" value="P:peroxisome fission"/>
    <property type="evidence" value="ECO:0007669"/>
    <property type="project" value="InterPro"/>
</dbReference>
<dbReference type="EMBL" id="MU003707">
    <property type="protein sequence ID" value="KAF2806180.1"/>
    <property type="molecule type" value="Genomic_DNA"/>
</dbReference>
<gene>
    <name evidence="6 8" type="ORF">BDZ99DRAFT_91570</name>
</gene>
<evidence type="ECO:0000256" key="5">
    <source>
        <dbReference type="SAM" id="MobiDB-lite"/>
    </source>
</evidence>
<keyword evidence="7" id="KW-1185">Reference proteome</keyword>
<dbReference type="Pfam" id="PF05648">
    <property type="entry name" value="PEX11"/>
    <property type="match status" value="1"/>
</dbReference>
<evidence type="ECO:0000256" key="3">
    <source>
        <dbReference type="ARBA" id="ARBA00023140"/>
    </source>
</evidence>
<organism evidence="6">
    <name type="scientific">Mytilinidion resinicola</name>
    <dbReference type="NCBI Taxonomy" id="574789"/>
    <lineage>
        <taxon>Eukaryota</taxon>
        <taxon>Fungi</taxon>
        <taxon>Dikarya</taxon>
        <taxon>Ascomycota</taxon>
        <taxon>Pezizomycotina</taxon>
        <taxon>Dothideomycetes</taxon>
        <taxon>Pleosporomycetidae</taxon>
        <taxon>Mytilinidiales</taxon>
        <taxon>Mytilinidiaceae</taxon>
        <taxon>Mytilinidion</taxon>
    </lineage>
</organism>
<evidence type="ECO:0000256" key="4">
    <source>
        <dbReference type="ARBA" id="ARBA00046271"/>
    </source>
</evidence>
<evidence type="ECO:0000313" key="8">
    <source>
        <dbReference type="RefSeq" id="XP_033573144.1"/>
    </source>
</evidence>
<dbReference type="AlphaFoldDB" id="A0A6A6YBU6"/>
<dbReference type="GO" id="GO:0005778">
    <property type="term" value="C:peroxisomal membrane"/>
    <property type="evidence" value="ECO:0007669"/>
    <property type="project" value="UniProtKB-SubCell"/>
</dbReference>
<reference evidence="8" key="3">
    <citation type="submission" date="2025-04" db="UniProtKB">
        <authorList>
            <consortium name="RefSeq"/>
        </authorList>
    </citation>
    <scope>IDENTIFICATION</scope>
    <source>
        <strain evidence="8">CBS 304.34</strain>
    </source>
</reference>
<keyword evidence="2" id="KW-0472">Membrane</keyword>
<feature type="region of interest" description="Disordered" evidence="5">
    <location>
        <begin position="1"/>
        <end position="23"/>
    </location>
</feature>
<keyword evidence="1" id="KW-0962">Peroxisome biogenesis</keyword>
<name>A0A6A6YBU6_9PEZI</name>
<accession>A0A6A6YBU6</accession>
<dbReference type="PANTHER" id="PTHR12652">
    <property type="entry name" value="PEROXISOMAL BIOGENESIS FACTOR 11"/>
    <property type="match status" value="1"/>
</dbReference>